<dbReference type="GO" id="GO:0005783">
    <property type="term" value="C:endoplasmic reticulum"/>
    <property type="evidence" value="ECO:0007669"/>
    <property type="project" value="UniProtKB-SubCell"/>
</dbReference>
<evidence type="ECO:0000256" key="4">
    <source>
        <dbReference type="ARBA" id="ARBA00022448"/>
    </source>
</evidence>
<comment type="function">
    <text evidence="8">May play a role in vesicular transport from endoplasmic reticulum to Golgi.</text>
</comment>
<dbReference type="PANTHER" id="PTHR20902">
    <property type="entry name" value="41-2 PROTEIN ANTIGEN-RELATED"/>
    <property type="match status" value="1"/>
</dbReference>
<dbReference type="InterPro" id="IPR024096">
    <property type="entry name" value="NO_sig/Golgi_transp_ligand-bd"/>
</dbReference>
<organism evidence="10 11">
    <name type="scientific">Steinernema carpocapsae</name>
    <name type="common">Entomopathogenic nematode</name>
    <dbReference type="NCBI Taxonomy" id="34508"/>
    <lineage>
        <taxon>Eukaryota</taxon>
        <taxon>Metazoa</taxon>
        <taxon>Ecdysozoa</taxon>
        <taxon>Nematoda</taxon>
        <taxon>Chromadorea</taxon>
        <taxon>Rhabditida</taxon>
        <taxon>Tylenchina</taxon>
        <taxon>Panagrolaimomorpha</taxon>
        <taxon>Strongyloidoidea</taxon>
        <taxon>Steinernematidae</taxon>
        <taxon>Steinernema</taxon>
    </lineage>
</organism>
<evidence type="ECO:0000313" key="10">
    <source>
        <dbReference type="EMBL" id="TKR60644.1"/>
    </source>
</evidence>
<dbReference type="GO" id="GO:0006888">
    <property type="term" value="P:endoplasmic reticulum to Golgi vesicle-mediated transport"/>
    <property type="evidence" value="ECO:0007669"/>
    <property type="project" value="TreeGrafter"/>
</dbReference>
<dbReference type="EMBL" id="AZBU02000011">
    <property type="protein sequence ID" value="TKR60644.1"/>
    <property type="molecule type" value="Genomic_DNA"/>
</dbReference>
<dbReference type="OrthoDB" id="10254842at2759"/>
<sequence length="193" mass="22194">MLKVFRPHKTKKPQNILEHDPSDGSTQINISTFALLFCEIVRHTRSRVNSTEEHHEKLAEYGKFVGDRLLDVIVLREKGYKRPTKLLDTLLFVKGPVWLNLFGKEAEKLERSKEDECTYFLIEKEPLVNSFTSQGRHCSDLNPAAFSAGIVESVLTALNFPCRVTAHWHCGTAYVIKFEPEVIERMKMSYHTS</sequence>
<evidence type="ECO:0000256" key="1">
    <source>
        <dbReference type="ARBA" id="ARBA00004222"/>
    </source>
</evidence>
<comment type="subcellular location">
    <subcellularLocation>
        <location evidence="2">Endoplasmic reticulum</location>
    </subcellularLocation>
    <subcellularLocation>
        <location evidence="1 8">Golgi apparatus</location>
        <location evidence="1 8">cis-Golgi network</location>
    </subcellularLocation>
</comment>
<keyword evidence="4 8" id="KW-0813">Transport</keyword>
<comment type="similarity">
    <text evidence="3 8">Belongs to the TRAPP small subunits family. BET3 subfamily.</text>
</comment>
<dbReference type="PIRSF" id="PIRSF017479">
    <property type="entry name" value="TRAPP_I_complex_Trs31"/>
    <property type="match status" value="1"/>
</dbReference>
<keyword evidence="7 8" id="KW-0333">Golgi apparatus</keyword>
<evidence type="ECO:0000256" key="8">
    <source>
        <dbReference type="PIRNR" id="PIRNR017479"/>
    </source>
</evidence>
<evidence type="ECO:0000256" key="9">
    <source>
        <dbReference type="SAM" id="MobiDB-lite"/>
    </source>
</evidence>
<dbReference type="PANTHER" id="PTHR20902:SF0">
    <property type="entry name" value="TRAFFICKING PROTEIN PARTICLE COMPLEX SUBUNIT 5"/>
    <property type="match status" value="1"/>
</dbReference>
<comment type="caution">
    <text evidence="10">The sequence shown here is derived from an EMBL/GenBank/DDBJ whole genome shotgun (WGS) entry which is preliminary data.</text>
</comment>
<evidence type="ECO:0000256" key="5">
    <source>
        <dbReference type="ARBA" id="ARBA00022824"/>
    </source>
</evidence>
<protein>
    <recommendedName>
        <fullName evidence="8">Trafficking protein particle complex subunit 5</fullName>
    </recommendedName>
</protein>
<proteinExistence type="inferred from homology"/>
<accession>A0A4U5LWR2</accession>
<dbReference type="SUPFAM" id="SSF111126">
    <property type="entry name" value="Ligand-binding domain in the NO signalling and Golgi transport"/>
    <property type="match status" value="1"/>
</dbReference>
<dbReference type="AlphaFoldDB" id="A0A4U5LWR2"/>
<feature type="region of interest" description="Disordered" evidence="9">
    <location>
        <begin position="1"/>
        <end position="23"/>
    </location>
</feature>
<dbReference type="CDD" id="cd14943">
    <property type="entry name" value="TRAPPC5_Trs31"/>
    <property type="match status" value="1"/>
</dbReference>
<gene>
    <name evidence="10" type="ORF">L596_027862</name>
</gene>
<dbReference type="InterPro" id="IPR007194">
    <property type="entry name" value="TRAPP_component"/>
</dbReference>
<dbReference type="Gene3D" id="3.30.1380.20">
    <property type="entry name" value="Trafficking protein particle complex subunit 3"/>
    <property type="match status" value="1"/>
</dbReference>
<evidence type="ECO:0000256" key="2">
    <source>
        <dbReference type="ARBA" id="ARBA00004240"/>
    </source>
</evidence>
<evidence type="ECO:0000256" key="7">
    <source>
        <dbReference type="ARBA" id="ARBA00023034"/>
    </source>
</evidence>
<dbReference type="Proteomes" id="UP000298663">
    <property type="component" value="Unassembled WGS sequence"/>
</dbReference>
<evidence type="ECO:0000256" key="3">
    <source>
        <dbReference type="ARBA" id="ARBA00006218"/>
    </source>
</evidence>
<keyword evidence="5 8" id="KW-0256">Endoplasmic reticulum</keyword>
<reference evidence="10 11" key="1">
    <citation type="journal article" date="2015" name="Genome Biol.">
        <title>Comparative genomics of Steinernema reveals deeply conserved gene regulatory networks.</title>
        <authorList>
            <person name="Dillman A.R."/>
            <person name="Macchietto M."/>
            <person name="Porter C.F."/>
            <person name="Rogers A."/>
            <person name="Williams B."/>
            <person name="Antoshechkin I."/>
            <person name="Lee M.M."/>
            <person name="Goodwin Z."/>
            <person name="Lu X."/>
            <person name="Lewis E.E."/>
            <person name="Goodrich-Blair H."/>
            <person name="Stock S.P."/>
            <person name="Adams B.J."/>
            <person name="Sternberg P.W."/>
            <person name="Mortazavi A."/>
        </authorList>
    </citation>
    <scope>NUCLEOTIDE SEQUENCE [LARGE SCALE GENOMIC DNA]</scope>
    <source>
        <strain evidence="10 11">ALL</strain>
    </source>
</reference>
<reference evidence="10 11" key="2">
    <citation type="journal article" date="2019" name="G3 (Bethesda)">
        <title>Hybrid Assembly of the Genome of the Entomopathogenic Nematode Steinernema carpocapsae Identifies the X-Chromosome.</title>
        <authorList>
            <person name="Serra L."/>
            <person name="Macchietto M."/>
            <person name="Macias-Munoz A."/>
            <person name="McGill C.J."/>
            <person name="Rodriguez I.M."/>
            <person name="Rodriguez B."/>
            <person name="Murad R."/>
            <person name="Mortazavi A."/>
        </authorList>
    </citation>
    <scope>NUCLEOTIDE SEQUENCE [LARGE SCALE GENOMIC DNA]</scope>
    <source>
        <strain evidence="10 11">ALL</strain>
    </source>
</reference>
<dbReference type="STRING" id="34508.A0A4U5LWR2"/>
<keyword evidence="11" id="KW-1185">Reference proteome</keyword>
<evidence type="ECO:0000256" key="6">
    <source>
        <dbReference type="ARBA" id="ARBA00022892"/>
    </source>
</evidence>
<dbReference type="GO" id="GO:1990070">
    <property type="term" value="C:TRAPPI protein complex"/>
    <property type="evidence" value="ECO:0007669"/>
    <property type="project" value="TreeGrafter"/>
</dbReference>
<dbReference type="Pfam" id="PF04051">
    <property type="entry name" value="TRAPP"/>
    <property type="match status" value="1"/>
</dbReference>
<dbReference type="GO" id="GO:1990071">
    <property type="term" value="C:TRAPPII protein complex"/>
    <property type="evidence" value="ECO:0007669"/>
    <property type="project" value="TreeGrafter"/>
</dbReference>
<name>A0A4U5LWR2_STECR</name>
<dbReference type="InterPro" id="IPR016696">
    <property type="entry name" value="TRAPP-I_su5"/>
</dbReference>
<evidence type="ECO:0000313" key="11">
    <source>
        <dbReference type="Proteomes" id="UP000298663"/>
    </source>
</evidence>
<dbReference type="GO" id="GO:1990072">
    <property type="term" value="C:TRAPPIII protein complex"/>
    <property type="evidence" value="ECO:0007669"/>
    <property type="project" value="TreeGrafter"/>
</dbReference>
<comment type="subunit">
    <text evidence="8">Part of the multisubunit TRAPP (transport protein particle) complex.</text>
</comment>
<feature type="compositionally biased region" description="Basic residues" evidence="9">
    <location>
        <begin position="1"/>
        <end position="12"/>
    </location>
</feature>
<keyword evidence="6 8" id="KW-0931">ER-Golgi transport</keyword>